<dbReference type="EMBL" id="MKIN01000027">
    <property type="protein sequence ID" value="OLP47733.1"/>
    <property type="molecule type" value="Genomic_DNA"/>
</dbReference>
<evidence type="ECO:0000313" key="3">
    <source>
        <dbReference type="Proteomes" id="UP000185598"/>
    </source>
</evidence>
<proteinExistence type="predicted"/>
<evidence type="ECO:0000313" key="4">
    <source>
        <dbReference type="Proteomes" id="UP000544107"/>
    </source>
</evidence>
<dbReference type="Pfam" id="PF05973">
    <property type="entry name" value="Gp49"/>
    <property type="match status" value="1"/>
</dbReference>
<reference evidence="1 4" key="2">
    <citation type="submission" date="2020-08" db="EMBL/GenBank/DDBJ databases">
        <title>Genomic Encyclopedia of Type Strains, Phase IV (KMG-IV): sequencing the most valuable type-strain genomes for metagenomic binning, comparative biology and taxonomic classification.</title>
        <authorList>
            <person name="Goeker M."/>
        </authorList>
    </citation>
    <scope>NUCLEOTIDE SEQUENCE [LARGE SCALE GENOMIC DNA]</scope>
    <source>
        <strain evidence="1 4">DSM 100021</strain>
    </source>
</reference>
<dbReference type="OrthoDB" id="9797093at2"/>
<accession>A0A1Q8ZZI3</accession>
<name>A0A1Q8ZZI3_9HYPH</name>
<dbReference type="EMBL" id="JACIED010000002">
    <property type="protein sequence ID" value="MBB4007272.1"/>
    <property type="molecule type" value="Genomic_DNA"/>
</dbReference>
<dbReference type="AlphaFoldDB" id="A0A1Q8ZZI3"/>
<evidence type="ECO:0000313" key="2">
    <source>
        <dbReference type="EMBL" id="OLP47733.1"/>
    </source>
</evidence>
<reference evidence="2 3" key="1">
    <citation type="submission" date="2016-09" db="EMBL/GenBank/DDBJ databases">
        <title>Rhizobium oryziradicis sp. nov., isolated from the root of rice.</title>
        <authorList>
            <person name="Zhao J."/>
            <person name="Zhang X."/>
        </authorList>
    </citation>
    <scope>NUCLEOTIDE SEQUENCE [LARGE SCALE GENOMIC DNA]</scope>
    <source>
        <strain evidence="2 3">14971</strain>
    </source>
</reference>
<comment type="caution">
    <text evidence="2">The sequence shown here is derived from an EMBL/GenBank/DDBJ whole genome shotgun (WGS) entry which is preliminary data.</text>
</comment>
<keyword evidence="3" id="KW-1185">Reference proteome</keyword>
<dbReference type="Proteomes" id="UP000544107">
    <property type="component" value="Unassembled WGS sequence"/>
</dbReference>
<dbReference type="STRING" id="887144.BJF91_04990"/>
<gene>
    <name evidence="2" type="ORF">BJF91_04990</name>
    <name evidence="1" type="ORF">GGQ71_001535</name>
</gene>
<dbReference type="RefSeq" id="WP_075616909.1">
    <property type="nucleotide sequence ID" value="NZ_JACIED010000002.1"/>
</dbReference>
<organism evidence="2 3">
    <name type="scientific">Allorhizobium taibaishanense</name>
    <dbReference type="NCBI Taxonomy" id="887144"/>
    <lineage>
        <taxon>Bacteria</taxon>
        <taxon>Pseudomonadati</taxon>
        <taxon>Pseudomonadota</taxon>
        <taxon>Alphaproteobacteria</taxon>
        <taxon>Hyphomicrobiales</taxon>
        <taxon>Rhizobiaceae</taxon>
        <taxon>Rhizobium/Agrobacterium group</taxon>
        <taxon>Allorhizobium</taxon>
    </lineage>
</organism>
<protein>
    <submittedName>
        <fullName evidence="1">Phage-related protein</fullName>
    </submittedName>
</protein>
<evidence type="ECO:0000313" key="1">
    <source>
        <dbReference type="EMBL" id="MBB4007272.1"/>
    </source>
</evidence>
<dbReference type="InterPro" id="IPR009241">
    <property type="entry name" value="HigB-like"/>
</dbReference>
<dbReference type="Proteomes" id="UP000185598">
    <property type="component" value="Unassembled WGS sequence"/>
</dbReference>
<sequence length="125" mass="13740">MAPKKIAYVNNAAKKAVQSLPANIAVDFLNDLNFIASGKNPRSAFKPLQSIGPGVIELIENGSPAYRLMYCAKYLETVYVLHAFTKTTNGVDRAAMDTVVKRYKEMMALVRDTEKAAKKAGKKQT</sequence>